<dbReference type="PANTHER" id="PTHR31672:SF13">
    <property type="entry name" value="F-BOX PROTEIN CPR30-LIKE"/>
    <property type="match status" value="1"/>
</dbReference>
<dbReference type="InterPro" id="IPR017451">
    <property type="entry name" value="F-box-assoc_interact_dom"/>
</dbReference>
<dbReference type="Gene3D" id="1.20.1280.50">
    <property type="match status" value="1"/>
</dbReference>
<gene>
    <name evidence="2" type="ORF">GSCOC_T00037411001</name>
</gene>
<dbReference type="Gramene" id="CDP12768">
    <property type="protein sequence ID" value="CDP12768"/>
    <property type="gene ID" value="GSCOC_T00037411001"/>
</dbReference>
<dbReference type="Proteomes" id="UP000295252">
    <property type="component" value="Chromosome VI"/>
</dbReference>
<dbReference type="CDD" id="cd22157">
    <property type="entry name" value="F-box_AtFBW1-like"/>
    <property type="match status" value="1"/>
</dbReference>
<dbReference type="AlphaFoldDB" id="A0A068UYS2"/>
<dbReference type="InterPro" id="IPR001810">
    <property type="entry name" value="F-box_dom"/>
</dbReference>
<dbReference type="OMA" id="SSPMQMF"/>
<sequence length="453" mass="51089">MLQYFYLNITPNNLRFKQKIIKKKKEKNFSSCAPCCVPTFNRSCTYVFEPIVFTNSRNNATTSLGHHHPSPPSAKSMSLKQLDGSQLPVSTADLAPNIPQELIIDILLRLPARSVGKFRCVSKPWRSLLSDPLFIKAHLTLHHHQPQNYILISSSLPTEKSSLSTLTFTPTGTADHDGVLKRLRLLENRLTDADIVGSCNGLVLVSEFKMKHPFRRLSNLDFMYYLINPTTMELVELPANPLAPVALPIGGAFGYDRSSDDYKVVTLSNCERVTNDVHLDVFSLRSGTWRRIDVLRYRLHFLSGVFLNGAIHWLVKSDVSLILAFDLSCEELKLLPLPSSRPENCLFSRIAVLDGCLTMVATMGYCIDVWMMKEYGVEESWTKFSVTTQNYAALPLPICLLGDDDLVLYVNQKLVVHSLTGETRRDMLFAGDKFRDVKAFCESLVSPICYCQK</sequence>
<feature type="domain" description="F-box" evidence="1">
    <location>
        <begin position="98"/>
        <end position="138"/>
    </location>
</feature>
<dbReference type="Pfam" id="PF00646">
    <property type="entry name" value="F-box"/>
    <property type="match status" value="1"/>
</dbReference>
<keyword evidence="3" id="KW-1185">Reference proteome</keyword>
<protein>
    <recommendedName>
        <fullName evidence="1">F-box domain-containing protein</fullName>
    </recommendedName>
</protein>
<dbReference type="OrthoDB" id="591557at2759"/>
<dbReference type="PhylomeDB" id="A0A068UYS2"/>
<accession>A0A068UYS2</accession>
<name>A0A068UYS2_COFCA</name>
<dbReference type="EMBL" id="HG739154">
    <property type="protein sequence ID" value="CDP12768.1"/>
    <property type="molecule type" value="Genomic_DNA"/>
</dbReference>
<organism evidence="2 3">
    <name type="scientific">Coffea canephora</name>
    <name type="common">Robusta coffee</name>
    <dbReference type="NCBI Taxonomy" id="49390"/>
    <lineage>
        <taxon>Eukaryota</taxon>
        <taxon>Viridiplantae</taxon>
        <taxon>Streptophyta</taxon>
        <taxon>Embryophyta</taxon>
        <taxon>Tracheophyta</taxon>
        <taxon>Spermatophyta</taxon>
        <taxon>Magnoliopsida</taxon>
        <taxon>eudicotyledons</taxon>
        <taxon>Gunneridae</taxon>
        <taxon>Pentapetalae</taxon>
        <taxon>asterids</taxon>
        <taxon>lamiids</taxon>
        <taxon>Gentianales</taxon>
        <taxon>Rubiaceae</taxon>
        <taxon>Ixoroideae</taxon>
        <taxon>Gardenieae complex</taxon>
        <taxon>Bertiereae - Coffeeae clade</taxon>
        <taxon>Coffeeae</taxon>
        <taxon>Coffea</taxon>
    </lineage>
</organism>
<dbReference type="InParanoid" id="A0A068UYS2"/>
<dbReference type="Pfam" id="PF07734">
    <property type="entry name" value="FBA_1"/>
    <property type="match status" value="1"/>
</dbReference>
<dbReference type="PANTHER" id="PTHR31672">
    <property type="entry name" value="BNACNNG10540D PROTEIN"/>
    <property type="match status" value="1"/>
</dbReference>
<dbReference type="InterPro" id="IPR006527">
    <property type="entry name" value="F-box-assoc_dom_typ1"/>
</dbReference>
<dbReference type="InterPro" id="IPR036047">
    <property type="entry name" value="F-box-like_dom_sf"/>
</dbReference>
<reference evidence="3" key="1">
    <citation type="journal article" date="2014" name="Science">
        <title>The coffee genome provides insight into the convergent evolution of caffeine biosynthesis.</title>
        <authorList>
            <person name="Denoeud F."/>
            <person name="Carretero-Paulet L."/>
            <person name="Dereeper A."/>
            <person name="Droc G."/>
            <person name="Guyot R."/>
            <person name="Pietrella M."/>
            <person name="Zheng C."/>
            <person name="Alberti A."/>
            <person name="Anthony F."/>
            <person name="Aprea G."/>
            <person name="Aury J.M."/>
            <person name="Bento P."/>
            <person name="Bernard M."/>
            <person name="Bocs S."/>
            <person name="Campa C."/>
            <person name="Cenci A."/>
            <person name="Combes M.C."/>
            <person name="Crouzillat D."/>
            <person name="Da Silva C."/>
            <person name="Daddiego L."/>
            <person name="De Bellis F."/>
            <person name="Dussert S."/>
            <person name="Garsmeur O."/>
            <person name="Gayraud T."/>
            <person name="Guignon V."/>
            <person name="Jahn K."/>
            <person name="Jamilloux V."/>
            <person name="Joet T."/>
            <person name="Labadie K."/>
            <person name="Lan T."/>
            <person name="Leclercq J."/>
            <person name="Lepelley M."/>
            <person name="Leroy T."/>
            <person name="Li L.T."/>
            <person name="Librado P."/>
            <person name="Lopez L."/>
            <person name="Munoz A."/>
            <person name="Noel B."/>
            <person name="Pallavicini A."/>
            <person name="Perrotta G."/>
            <person name="Poncet V."/>
            <person name="Pot D."/>
            <person name="Priyono X."/>
            <person name="Rigoreau M."/>
            <person name="Rouard M."/>
            <person name="Rozas J."/>
            <person name="Tranchant-Dubreuil C."/>
            <person name="VanBuren R."/>
            <person name="Zhang Q."/>
            <person name="Andrade A.C."/>
            <person name="Argout X."/>
            <person name="Bertrand B."/>
            <person name="de Kochko A."/>
            <person name="Graziosi G."/>
            <person name="Henry R.J."/>
            <person name="Jayarama X."/>
            <person name="Ming R."/>
            <person name="Nagai C."/>
            <person name="Rounsley S."/>
            <person name="Sankoff D."/>
            <person name="Giuliano G."/>
            <person name="Albert V.A."/>
            <person name="Wincker P."/>
            <person name="Lashermes P."/>
        </authorList>
    </citation>
    <scope>NUCLEOTIDE SEQUENCE [LARGE SCALE GENOMIC DNA]</scope>
    <source>
        <strain evidence="3">cv. DH200-94</strain>
    </source>
</reference>
<dbReference type="NCBIfam" id="TIGR01640">
    <property type="entry name" value="F_box_assoc_1"/>
    <property type="match status" value="1"/>
</dbReference>
<dbReference type="InterPro" id="IPR050796">
    <property type="entry name" value="SCF_F-box_component"/>
</dbReference>
<dbReference type="STRING" id="49390.A0A068UYS2"/>
<dbReference type="SMART" id="SM00256">
    <property type="entry name" value="FBOX"/>
    <property type="match status" value="1"/>
</dbReference>
<evidence type="ECO:0000313" key="2">
    <source>
        <dbReference type="EMBL" id="CDP12768.1"/>
    </source>
</evidence>
<evidence type="ECO:0000313" key="3">
    <source>
        <dbReference type="Proteomes" id="UP000295252"/>
    </source>
</evidence>
<evidence type="ECO:0000259" key="1">
    <source>
        <dbReference type="SMART" id="SM00256"/>
    </source>
</evidence>
<proteinExistence type="predicted"/>
<dbReference type="SUPFAM" id="SSF81383">
    <property type="entry name" value="F-box domain"/>
    <property type="match status" value="1"/>
</dbReference>